<evidence type="ECO:0000256" key="8">
    <source>
        <dbReference type="ARBA" id="ARBA00023136"/>
    </source>
</evidence>
<dbReference type="PANTHER" id="PTHR11689:SF136">
    <property type="entry name" value="H(+)_CL(-) EXCHANGE TRANSPORTER 7"/>
    <property type="match status" value="1"/>
</dbReference>
<keyword evidence="4" id="KW-0677">Repeat</keyword>
<dbReference type="GO" id="GO:0005254">
    <property type="term" value="F:chloride channel activity"/>
    <property type="evidence" value="ECO:0007669"/>
    <property type="project" value="UniProtKB-UniRule"/>
</dbReference>
<dbReference type="EMBL" id="JAODUP010000781">
    <property type="protein sequence ID" value="KAK2144157.1"/>
    <property type="molecule type" value="Genomic_DNA"/>
</dbReference>
<dbReference type="PROSITE" id="PS51371">
    <property type="entry name" value="CBS"/>
    <property type="match status" value="1"/>
</dbReference>
<keyword evidence="2 11" id="KW-0813">Transport</keyword>
<evidence type="ECO:0000256" key="2">
    <source>
        <dbReference type="ARBA" id="ARBA00022448"/>
    </source>
</evidence>
<keyword evidence="8 11" id="KW-0472">Membrane</keyword>
<dbReference type="SMART" id="SM00116">
    <property type="entry name" value="CBS"/>
    <property type="match status" value="2"/>
</dbReference>
<dbReference type="GO" id="GO:0005765">
    <property type="term" value="C:lysosomal membrane"/>
    <property type="evidence" value="ECO:0007669"/>
    <property type="project" value="TreeGrafter"/>
</dbReference>
<proteinExistence type="inferred from homology"/>
<dbReference type="SUPFAM" id="SSF81340">
    <property type="entry name" value="Clc chloride channel"/>
    <property type="match status" value="1"/>
</dbReference>
<feature type="transmembrane region" description="Helical" evidence="11">
    <location>
        <begin position="350"/>
        <end position="374"/>
    </location>
</feature>
<evidence type="ECO:0000256" key="9">
    <source>
        <dbReference type="ARBA" id="ARBA00023214"/>
    </source>
</evidence>
<dbReference type="PRINTS" id="PR00762">
    <property type="entry name" value="CLCHANNEL"/>
</dbReference>
<dbReference type="Proteomes" id="UP001208570">
    <property type="component" value="Unassembled WGS sequence"/>
</dbReference>
<keyword evidence="3 11" id="KW-0812">Transmembrane</keyword>
<comment type="subcellular location">
    <subcellularLocation>
        <location evidence="1 11">Membrane</location>
        <topology evidence="1 11">Multi-pass membrane protein</topology>
    </subcellularLocation>
</comment>
<feature type="transmembrane region" description="Helical" evidence="11">
    <location>
        <begin position="386"/>
        <end position="407"/>
    </location>
</feature>
<sequence>MSASERNQDAPPTPEGSLLEAWPAGDDVKSTDQQNGNTDKSEHDSDNGTPSGEQPRKNSQVDETPNKEIKTENEAPPDGLVRQNSKVRFDSTDDSTKDESSSEDERPCPPVMPLDSHAPKNLNIRRTSLSALSHHSQQQEVHLAHPRKRVSAAFESLDYNAVESQSFVKQQMFMNPRVVKRLSMMRWFINFAVGVYVAVIAVLVWLLIKYISMGKFMAIYKIMEKCSSFGCTIGALVVWLLFNCFFTFIGSYLVTFHAPSAAGSGIPQVKCYLNGIRMPGLMSLRTLLAKAGGVVLSVCGGLACGKEGPMIHSGAICASSLASGHFNVGKKSCDPSCCNGLRSDDERRDFVAAGAASGVSAAFASPVGGVLFALEEGASFVKQELTWRMLFSSMVAGLFLNMLMSAIKGHPEDMSSPGLVSFGYLGDIEFKTFEIPIFIVMGIFGGLLGALFVQINYHITIFRRKKIKKPWLKVGEACLVAATSAVLLHVLIFAFPNCAPVVSHNDQLPNYVIDENHPPSDTIMATGNYETLPAEYGAEGHPVHRRSASVGGSEYGVHSVVYGTSSNETKEDDIYGWHGHGYIFQDNDDDDDDELDSMSGREELPSCLGLCPYGEHNRMADILFKTPEGGLHAMLHEDKDHWTIGTLVGVVVFYHLLTTWTYGLNVSSGLFIPSLLIGAVWGRIVGILVMSYVPSVGTNIGKYALVGAAAQLGGFVRMTISLTVIIIECTGDITFGLPIIITLIVAKWMGDFFNPGIYDLHIEIWGAPLLGWEPPEKTYGVIAKEVMSTPVVVLRTMETFGRIKEIVDDPTSHNGYPIVDEYDPTDTMSKTSGLLRGFILKKQLKRILQERAEDADDDEEISLNEIIPLKEHMDISPHSVQEDVSLPRIFKLFRSLGLRHLVVVNERNRVVGMITRINVARFRSEMVKGKFHIEELEVVED</sequence>
<evidence type="ECO:0000256" key="7">
    <source>
        <dbReference type="ARBA" id="ARBA00023122"/>
    </source>
</evidence>
<feature type="compositionally biased region" description="Basic and acidic residues" evidence="12">
    <location>
        <begin position="87"/>
        <end position="107"/>
    </location>
</feature>
<evidence type="ECO:0000256" key="4">
    <source>
        <dbReference type="ARBA" id="ARBA00022737"/>
    </source>
</evidence>
<keyword evidence="6 11" id="KW-0406">Ion transport</keyword>
<comment type="caution">
    <text evidence="14">The sequence shown here is derived from an EMBL/GenBank/DDBJ whole genome shotgun (WGS) entry which is preliminary data.</text>
</comment>
<keyword evidence="9 11" id="KW-0868">Chloride</keyword>
<organism evidence="14 15">
    <name type="scientific">Paralvinella palmiformis</name>
    <dbReference type="NCBI Taxonomy" id="53620"/>
    <lineage>
        <taxon>Eukaryota</taxon>
        <taxon>Metazoa</taxon>
        <taxon>Spiralia</taxon>
        <taxon>Lophotrochozoa</taxon>
        <taxon>Annelida</taxon>
        <taxon>Polychaeta</taxon>
        <taxon>Sedentaria</taxon>
        <taxon>Canalipalpata</taxon>
        <taxon>Terebellida</taxon>
        <taxon>Terebelliformia</taxon>
        <taxon>Alvinellidae</taxon>
        <taxon>Paralvinella</taxon>
    </lineage>
</organism>
<dbReference type="InterPro" id="IPR014743">
    <property type="entry name" value="Cl-channel_core"/>
</dbReference>
<reference evidence="14" key="1">
    <citation type="journal article" date="2023" name="Mol. Biol. Evol.">
        <title>Third-Generation Sequencing Reveals the Adaptive Role of the Epigenome in Three Deep-Sea Polychaetes.</title>
        <authorList>
            <person name="Perez M."/>
            <person name="Aroh O."/>
            <person name="Sun Y."/>
            <person name="Lan Y."/>
            <person name="Juniper S.K."/>
            <person name="Young C.R."/>
            <person name="Angers B."/>
            <person name="Qian P.Y."/>
        </authorList>
    </citation>
    <scope>NUCLEOTIDE SEQUENCE</scope>
    <source>
        <strain evidence="14">P08H-3</strain>
    </source>
</reference>
<dbReference type="InterPro" id="IPR051280">
    <property type="entry name" value="Cl-channel/antiporter"/>
</dbReference>
<feature type="domain" description="CBS" evidence="13">
    <location>
        <begin position="873"/>
        <end position="935"/>
    </location>
</feature>
<dbReference type="PANTHER" id="PTHR11689">
    <property type="entry name" value="CHLORIDE CHANNEL PROTEIN CLC FAMILY MEMBER"/>
    <property type="match status" value="1"/>
</dbReference>
<dbReference type="Gene3D" id="1.10.3080.10">
    <property type="entry name" value="Clc chloride channel"/>
    <property type="match status" value="1"/>
</dbReference>
<feature type="transmembrane region" description="Helical" evidence="11">
    <location>
        <begin position="642"/>
        <end position="664"/>
    </location>
</feature>
<evidence type="ECO:0000256" key="6">
    <source>
        <dbReference type="ARBA" id="ARBA00023065"/>
    </source>
</evidence>
<evidence type="ECO:0000259" key="13">
    <source>
        <dbReference type="PROSITE" id="PS51371"/>
    </source>
</evidence>
<feature type="transmembrane region" description="Helical" evidence="11">
    <location>
        <begin position="733"/>
        <end position="750"/>
    </location>
</feature>
<evidence type="ECO:0000256" key="1">
    <source>
        <dbReference type="ARBA" id="ARBA00004141"/>
    </source>
</evidence>
<evidence type="ECO:0000313" key="14">
    <source>
        <dbReference type="EMBL" id="KAK2144157.1"/>
    </source>
</evidence>
<keyword evidence="5 11" id="KW-1133">Transmembrane helix</keyword>
<name>A0AAD9MSH7_9ANNE</name>
<dbReference type="Gene3D" id="3.10.580.10">
    <property type="entry name" value="CBS-domain"/>
    <property type="match status" value="1"/>
</dbReference>
<feature type="transmembrane region" description="Helical" evidence="11">
    <location>
        <begin position="435"/>
        <end position="459"/>
    </location>
</feature>
<comment type="caution">
    <text evidence="11">Lacks conserved residue(s) required for the propagation of feature annotation.</text>
</comment>
<dbReference type="SUPFAM" id="SSF54631">
    <property type="entry name" value="CBS-domain pair"/>
    <property type="match status" value="1"/>
</dbReference>
<feature type="compositionally biased region" description="Basic and acidic residues" evidence="12">
    <location>
        <begin position="54"/>
        <end position="73"/>
    </location>
</feature>
<evidence type="ECO:0000256" key="11">
    <source>
        <dbReference type="RuleBase" id="RU361221"/>
    </source>
</evidence>
<dbReference type="InterPro" id="IPR001807">
    <property type="entry name" value="ClC"/>
</dbReference>
<feature type="region of interest" description="Disordered" evidence="12">
    <location>
        <begin position="1"/>
        <end position="119"/>
    </location>
</feature>
<feature type="transmembrane region" description="Helical" evidence="11">
    <location>
        <begin position="229"/>
        <end position="254"/>
    </location>
</feature>
<protein>
    <recommendedName>
        <fullName evidence="11">Chloride channel protein</fullName>
    </recommendedName>
</protein>
<dbReference type="Pfam" id="PF00571">
    <property type="entry name" value="CBS"/>
    <property type="match status" value="1"/>
</dbReference>
<dbReference type="Pfam" id="PF00654">
    <property type="entry name" value="Voltage_CLC"/>
    <property type="match status" value="1"/>
</dbReference>
<dbReference type="InterPro" id="IPR046342">
    <property type="entry name" value="CBS_dom_sf"/>
</dbReference>
<evidence type="ECO:0000256" key="5">
    <source>
        <dbReference type="ARBA" id="ARBA00022989"/>
    </source>
</evidence>
<keyword evidence="7 10" id="KW-0129">CBS domain</keyword>
<evidence type="ECO:0000256" key="10">
    <source>
        <dbReference type="PROSITE-ProRule" id="PRU00703"/>
    </source>
</evidence>
<feature type="transmembrane region" description="Helical" evidence="11">
    <location>
        <begin position="187"/>
        <end position="208"/>
    </location>
</feature>
<gene>
    <name evidence="14" type="ORF">LSH36_781g02019</name>
</gene>
<evidence type="ECO:0000256" key="12">
    <source>
        <dbReference type="SAM" id="MobiDB-lite"/>
    </source>
</evidence>
<keyword evidence="15" id="KW-1185">Reference proteome</keyword>
<dbReference type="InterPro" id="IPR000644">
    <property type="entry name" value="CBS_dom"/>
</dbReference>
<evidence type="ECO:0000313" key="15">
    <source>
        <dbReference type="Proteomes" id="UP001208570"/>
    </source>
</evidence>
<comment type="similarity">
    <text evidence="11">Belongs to the chloride channel (TC 2.A.49) family.</text>
</comment>
<dbReference type="AlphaFoldDB" id="A0AAD9MSH7"/>
<evidence type="ECO:0000256" key="3">
    <source>
        <dbReference type="ARBA" id="ARBA00022692"/>
    </source>
</evidence>
<dbReference type="CDD" id="cd04591">
    <property type="entry name" value="CBS_pair_voltage-gated_CLC_euk_bac"/>
    <property type="match status" value="1"/>
</dbReference>
<accession>A0AAD9MSH7</accession>
<feature type="transmembrane region" description="Helical" evidence="11">
    <location>
        <begin position="670"/>
        <end position="693"/>
    </location>
</feature>